<dbReference type="InterPro" id="IPR036866">
    <property type="entry name" value="RibonucZ/Hydroxyglut_hydro"/>
</dbReference>
<dbReference type="AlphaFoldDB" id="A0A2K1X4P7"/>
<evidence type="ECO:0000313" key="3">
    <source>
        <dbReference type="Proteomes" id="UP000006729"/>
    </source>
</evidence>
<dbReference type="InParanoid" id="A0A2K1X4P7"/>
<dbReference type="Proteomes" id="UP000006729">
    <property type="component" value="Chromosome 17"/>
</dbReference>
<evidence type="ECO:0008006" key="4">
    <source>
        <dbReference type="Google" id="ProtNLM"/>
    </source>
</evidence>
<gene>
    <name evidence="2" type="ORF">POPTR_017G076200</name>
</gene>
<feature type="compositionally biased region" description="Basic and acidic residues" evidence="1">
    <location>
        <begin position="11"/>
        <end position="22"/>
    </location>
</feature>
<name>A0A2K1X4P7_POPTR</name>
<reference evidence="2 3" key="1">
    <citation type="journal article" date="2006" name="Science">
        <title>The genome of black cottonwood, Populus trichocarpa (Torr. &amp; Gray).</title>
        <authorList>
            <person name="Tuskan G.A."/>
            <person name="Difazio S."/>
            <person name="Jansson S."/>
            <person name="Bohlmann J."/>
            <person name="Grigoriev I."/>
            <person name="Hellsten U."/>
            <person name="Putnam N."/>
            <person name="Ralph S."/>
            <person name="Rombauts S."/>
            <person name="Salamov A."/>
            <person name="Schein J."/>
            <person name="Sterck L."/>
            <person name="Aerts A."/>
            <person name="Bhalerao R.R."/>
            <person name="Bhalerao R.P."/>
            <person name="Blaudez D."/>
            <person name="Boerjan W."/>
            <person name="Brun A."/>
            <person name="Brunner A."/>
            <person name="Busov V."/>
            <person name="Campbell M."/>
            <person name="Carlson J."/>
            <person name="Chalot M."/>
            <person name="Chapman J."/>
            <person name="Chen G.L."/>
            <person name="Cooper D."/>
            <person name="Coutinho P.M."/>
            <person name="Couturier J."/>
            <person name="Covert S."/>
            <person name="Cronk Q."/>
            <person name="Cunningham R."/>
            <person name="Davis J."/>
            <person name="Degroeve S."/>
            <person name="Dejardin A."/>
            <person name="Depamphilis C."/>
            <person name="Detter J."/>
            <person name="Dirks B."/>
            <person name="Dubchak I."/>
            <person name="Duplessis S."/>
            <person name="Ehlting J."/>
            <person name="Ellis B."/>
            <person name="Gendler K."/>
            <person name="Goodstein D."/>
            <person name="Gribskov M."/>
            <person name="Grimwood J."/>
            <person name="Groover A."/>
            <person name="Gunter L."/>
            <person name="Hamberger B."/>
            <person name="Heinze B."/>
            <person name="Helariutta Y."/>
            <person name="Henrissat B."/>
            <person name="Holligan D."/>
            <person name="Holt R."/>
            <person name="Huang W."/>
            <person name="Islam-Faridi N."/>
            <person name="Jones S."/>
            <person name="Jones-Rhoades M."/>
            <person name="Jorgensen R."/>
            <person name="Joshi C."/>
            <person name="Kangasjarvi J."/>
            <person name="Karlsson J."/>
            <person name="Kelleher C."/>
            <person name="Kirkpatrick R."/>
            <person name="Kirst M."/>
            <person name="Kohler A."/>
            <person name="Kalluri U."/>
            <person name="Larimer F."/>
            <person name="Leebens-Mack J."/>
            <person name="Leple J.C."/>
            <person name="Locascio P."/>
            <person name="Lou Y."/>
            <person name="Lucas S."/>
            <person name="Martin F."/>
            <person name="Montanini B."/>
            <person name="Napoli C."/>
            <person name="Nelson D.R."/>
            <person name="Nelson C."/>
            <person name="Nieminen K."/>
            <person name="Nilsson O."/>
            <person name="Pereda V."/>
            <person name="Peter G."/>
            <person name="Philippe R."/>
            <person name="Pilate G."/>
            <person name="Poliakov A."/>
            <person name="Razumovskaya J."/>
            <person name="Richardson P."/>
            <person name="Rinaldi C."/>
            <person name="Ritland K."/>
            <person name="Rouze P."/>
            <person name="Ryaboy D."/>
            <person name="Schmutz J."/>
            <person name="Schrader J."/>
            <person name="Segerman B."/>
            <person name="Shin H."/>
            <person name="Siddiqui A."/>
            <person name="Sterky F."/>
            <person name="Terry A."/>
            <person name="Tsai C.J."/>
            <person name="Uberbacher E."/>
            <person name="Unneberg P."/>
            <person name="Vahala J."/>
            <person name="Wall K."/>
            <person name="Wessler S."/>
            <person name="Yang G."/>
            <person name="Yin T."/>
            <person name="Douglas C."/>
            <person name="Marra M."/>
            <person name="Sandberg G."/>
            <person name="Van de Peer Y."/>
            <person name="Rokhsar D."/>
        </authorList>
    </citation>
    <scope>NUCLEOTIDE SEQUENCE [LARGE SCALE GENOMIC DNA]</scope>
    <source>
        <strain evidence="3">cv. Nisqually</strain>
    </source>
</reference>
<organism evidence="2 3">
    <name type="scientific">Populus trichocarpa</name>
    <name type="common">Western balsam poplar</name>
    <name type="synonym">Populus balsamifera subsp. trichocarpa</name>
    <dbReference type="NCBI Taxonomy" id="3694"/>
    <lineage>
        <taxon>Eukaryota</taxon>
        <taxon>Viridiplantae</taxon>
        <taxon>Streptophyta</taxon>
        <taxon>Embryophyta</taxon>
        <taxon>Tracheophyta</taxon>
        <taxon>Spermatophyta</taxon>
        <taxon>Magnoliopsida</taxon>
        <taxon>eudicotyledons</taxon>
        <taxon>Gunneridae</taxon>
        <taxon>Pentapetalae</taxon>
        <taxon>rosids</taxon>
        <taxon>fabids</taxon>
        <taxon>Malpighiales</taxon>
        <taxon>Salicaceae</taxon>
        <taxon>Saliceae</taxon>
        <taxon>Populus</taxon>
    </lineage>
</organism>
<keyword evidence="3" id="KW-1185">Reference proteome</keyword>
<dbReference type="STRING" id="3694.A0A2K1X4P7"/>
<dbReference type="InterPro" id="IPR050698">
    <property type="entry name" value="MBL"/>
</dbReference>
<dbReference type="SUPFAM" id="SSF56281">
    <property type="entry name" value="Metallo-hydrolase/oxidoreductase"/>
    <property type="match status" value="1"/>
</dbReference>
<feature type="region of interest" description="Disordered" evidence="1">
    <location>
        <begin position="1"/>
        <end position="30"/>
    </location>
</feature>
<accession>A0A2K1X4P7</accession>
<proteinExistence type="predicted"/>
<evidence type="ECO:0000313" key="2">
    <source>
        <dbReference type="EMBL" id="PNS95742.1"/>
    </source>
</evidence>
<protein>
    <recommendedName>
        <fullName evidence="4">Metallo-beta-lactamase domain-containing protein</fullName>
    </recommendedName>
</protein>
<evidence type="ECO:0000256" key="1">
    <source>
        <dbReference type="SAM" id="MobiDB-lite"/>
    </source>
</evidence>
<dbReference type="PANTHER" id="PTHR11203:SF11">
    <property type="entry name" value="CLEAVAGE AND POLYADENYLATION SPECIFICITY FACTOR SUBUNIT 3"/>
    <property type="match status" value="1"/>
</dbReference>
<dbReference type="PANTHER" id="PTHR11203">
    <property type="entry name" value="CLEAVAGE AND POLYADENYLATION SPECIFICITY FACTOR FAMILY MEMBER"/>
    <property type="match status" value="1"/>
</dbReference>
<sequence length="91" mass="10007">MASTGQSQSLKRRDAPVTREGGDQLTLTPLGAGNEVGRSCVYMSFKGKTVLFDYGIHPAYSGMTALPSMRLTLPLLMYFSLHSMYFITFSC</sequence>
<dbReference type="EMBL" id="CM009306">
    <property type="protein sequence ID" value="PNS95742.1"/>
    <property type="molecule type" value="Genomic_DNA"/>
</dbReference>
<dbReference type="Gene3D" id="3.60.15.10">
    <property type="entry name" value="Ribonuclease Z/Hydroxyacylglutathione hydrolase-like"/>
    <property type="match status" value="1"/>
</dbReference>